<dbReference type="eggNOG" id="ENOG5034688">
    <property type="taxonomic scope" value="Bacteria"/>
</dbReference>
<evidence type="ECO:0000313" key="2">
    <source>
        <dbReference type="EMBL" id="ADD02656.1"/>
    </source>
</evidence>
<dbReference type="KEGG" id="tit:Thit_1398"/>
<keyword evidence="1" id="KW-0812">Transmembrane</keyword>
<keyword evidence="1" id="KW-1133">Transmembrane helix</keyword>
<keyword evidence="1" id="KW-0472">Membrane</keyword>
<feature type="transmembrane region" description="Helical" evidence="1">
    <location>
        <begin position="142"/>
        <end position="169"/>
    </location>
</feature>
<name>D3T354_THEIA</name>
<accession>D3T354</accession>
<protein>
    <submittedName>
        <fullName evidence="2">Uncharacterized protein</fullName>
    </submittedName>
</protein>
<evidence type="ECO:0000313" key="3">
    <source>
        <dbReference type="Proteomes" id="UP000001552"/>
    </source>
</evidence>
<proteinExistence type="predicted"/>
<dbReference type="RefSeq" id="WP_004405540.1">
    <property type="nucleotide sequence ID" value="NC_013921.1"/>
</dbReference>
<gene>
    <name evidence="2" type="ordered locus">Thit_1398</name>
</gene>
<organism evidence="2 3">
    <name type="scientific">Thermoanaerobacter italicus (strain DSM 9252 / Ab9)</name>
    <dbReference type="NCBI Taxonomy" id="580331"/>
    <lineage>
        <taxon>Bacteria</taxon>
        <taxon>Bacillati</taxon>
        <taxon>Bacillota</taxon>
        <taxon>Clostridia</taxon>
        <taxon>Thermoanaerobacterales</taxon>
        <taxon>Thermoanaerobacteraceae</taxon>
        <taxon>Thermoanaerobacter</taxon>
    </lineage>
</organism>
<keyword evidence="3" id="KW-1185">Reference proteome</keyword>
<feature type="transmembrane region" description="Helical" evidence="1">
    <location>
        <begin position="21"/>
        <end position="40"/>
    </location>
</feature>
<sequence length="177" mass="20722">MFRKILMIIKDFVKSSKRRELVEVYLVPLIFAFVLLFFYNKLDVNTNERYEFIKTFTDNILTIASLLAAFGVASITIILTSSSGNIEVAKKKTIKDRKDADNIPITYYKLVLIRNYYNIVVQFCLLFVSIIAKFIICNQILILILLIELWLLLHSIFLQVFVITTVYFLMWENKGRS</sequence>
<dbReference type="EMBL" id="CP001936">
    <property type="protein sequence ID" value="ADD02656.1"/>
    <property type="molecule type" value="Genomic_DNA"/>
</dbReference>
<dbReference type="Proteomes" id="UP000001552">
    <property type="component" value="Chromosome"/>
</dbReference>
<reference evidence="2" key="1">
    <citation type="submission" date="2010-02" db="EMBL/GenBank/DDBJ databases">
        <title>Complete sequence of Thermoanaerobacter italicus Ab9.</title>
        <authorList>
            <consortium name="US DOE Joint Genome Institute"/>
            <person name="Lucas S."/>
            <person name="Copeland A."/>
            <person name="Lapidus A."/>
            <person name="Cheng J.-F."/>
            <person name="Bruce D."/>
            <person name="Goodwin L."/>
            <person name="Pitluck S."/>
            <person name="Chertkov O."/>
            <person name="Detter J.C."/>
            <person name="Han C."/>
            <person name="Tapia R."/>
            <person name="Land M."/>
            <person name="Hauser L."/>
            <person name="Kyrpides N."/>
            <person name="Mikhailova N."/>
            <person name="Hemme C.L."/>
            <person name="Woyke T."/>
        </authorList>
    </citation>
    <scope>NUCLEOTIDE SEQUENCE [LARGE SCALE GENOMIC DNA]</scope>
    <source>
        <strain evidence="2">Ab9</strain>
    </source>
</reference>
<evidence type="ECO:0000256" key="1">
    <source>
        <dbReference type="SAM" id="Phobius"/>
    </source>
</evidence>
<feature type="transmembrane region" description="Helical" evidence="1">
    <location>
        <begin position="116"/>
        <end position="136"/>
    </location>
</feature>
<feature type="transmembrane region" description="Helical" evidence="1">
    <location>
        <begin position="60"/>
        <end position="82"/>
    </location>
</feature>
<dbReference type="HOGENOM" id="CLU_1517221_0_0_9"/>
<dbReference type="AlphaFoldDB" id="D3T354"/>